<sequence>MISAKLEPVSPIGFKIRDATLNDVGDISRLWFLSFNQSDKFFEYATPEKPEIRAWLEEIFVIGIKAGPSVFRTFVVEDVNMNHKLVAFCRIHVPQPDGNQGIPMPEFPDGYDPKIADGLWGGMERNRASIMGRQLHWMGEFLGVDPLYQGKSLVAPLMDWICRQGDETGLPVYLDATADALPIHKKRNGFTEVKPLVLKDPNTYGRFEVVAMVRLPKRPGFRSSL</sequence>
<dbReference type="EMBL" id="CDPU01000094">
    <property type="protein sequence ID" value="CEO57287.1"/>
    <property type="molecule type" value="Genomic_DNA"/>
</dbReference>
<name>A0A0B7KPE6_BIOOC</name>
<evidence type="ECO:0000259" key="1">
    <source>
        <dbReference type="PROSITE" id="PS51186"/>
    </source>
</evidence>
<evidence type="ECO:0000313" key="2">
    <source>
        <dbReference type="EMBL" id="CEO57287.1"/>
    </source>
</evidence>
<dbReference type="Gene3D" id="3.40.630.30">
    <property type="match status" value="1"/>
</dbReference>
<reference evidence="2" key="1">
    <citation type="submission" date="2015-01" db="EMBL/GenBank/DDBJ databases">
        <authorList>
            <person name="Durling Mikael"/>
        </authorList>
    </citation>
    <scope>NUCLEOTIDE SEQUENCE</scope>
</reference>
<evidence type="ECO:0000313" key="3">
    <source>
        <dbReference type="EMBL" id="KAF9744777.1"/>
    </source>
</evidence>
<dbReference type="Proteomes" id="UP000616885">
    <property type="component" value="Unassembled WGS sequence"/>
</dbReference>
<reference evidence="3" key="2">
    <citation type="submission" date="2020-10" db="EMBL/GenBank/DDBJ databases">
        <title>High-Quality Genome Resource of Clonostachys rosea strain S41 by Oxford Nanopore Long-Read Sequencing.</title>
        <authorList>
            <person name="Wang H."/>
        </authorList>
    </citation>
    <scope>NUCLEOTIDE SEQUENCE</scope>
    <source>
        <strain evidence="3">S41</strain>
    </source>
</reference>
<dbReference type="AlphaFoldDB" id="A0A0B7KPE6"/>
<dbReference type="PANTHER" id="PTHR42791:SF2">
    <property type="entry name" value="N-ACETYLTRANSFERASE DOMAIN-CONTAINING PROTEIN"/>
    <property type="match status" value="1"/>
</dbReference>
<accession>A0A0B7KPE6</accession>
<dbReference type="InterPro" id="IPR000182">
    <property type="entry name" value="GNAT_dom"/>
</dbReference>
<dbReference type="SUPFAM" id="SSF55729">
    <property type="entry name" value="Acyl-CoA N-acyltransferases (Nat)"/>
    <property type="match status" value="1"/>
</dbReference>
<protein>
    <recommendedName>
        <fullName evidence="1">N-acetyltransferase domain-containing protein</fullName>
    </recommendedName>
</protein>
<proteinExistence type="predicted"/>
<dbReference type="InterPro" id="IPR016181">
    <property type="entry name" value="Acyl_CoA_acyltransferase"/>
</dbReference>
<dbReference type="GO" id="GO:0016747">
    <property type="term" value="F:acyltransferase activity, transferring groups other than amino-acyl groups"/>
    <property type="evidence" value="ECO:0007669"/>
    <property type="project" value="InterPro"/>
</dbReference>
<dbReference type="InterPro" id="IPR052523">
    <property type="entry name" value="Trichothecene_AcTrans"/>
</dbReference>
<dbReference type="PANTHER" id="PTHR42791">
    <property type="entry name" value="GNAT FAMILY ACETYLTRANSFERASE"/>
    <property type="match status" value="1"/>
</dbReference>
<gene>
    <name evidence="2" type="ORF">BN869_000013345_1</name>
    <name evidence="3" type="ORF">IM811_005558</name>
</gene>
<dbReference type="EMBL" id="JADCTT010000014">
    <property type="protein sequence ID" value="KAF9744777.1"/>
    <property type="molecule type" value="Genomic_DNA"/>
</dbReference>
<organism evidence="2">
    <name type="scientific">Bionectria ochroleuca</name>
    <name type="common">Gliocladium roseum</name>
    <dbReference type="NCBI Taxonomy" id="29856"/>
    <lineage>
        <taxon>Eukaryota</taxon>
        <taxon>Fungi</taxon>
        <taxon>Dikarya</taxon>
        <taxon>Ascomycota</taxon>
        <taxon>Pezizomycotina</taxon>
        <taxon>Sordariomycetes</taxon>
        <taxon>Hypocreomycetidae</taxon>
        <taxon>Hypocreales</taxon>
        <taxon>Bionectriaceae</taxon>
        <taxon>Clonostachys</taxon>
    </lineage>
</organism>
<dbReference type="PROSITE" id="PS51186">
    <property type="entry name" value="GNAT"/>
    <property type="match status" value="1"/>
</dbReference>
<feature type="domain" description="N-acetyltransferase" evidence="1">
    <location>
        <begin position="14"/>
        <end position="216"/>
    </location>
</feature>